<dbReference type="SUPFAM" id="SSF53850">
    <property type="entry name" value="Periplasmic binding protein-like II"/>
    <property type="match status" value="1"/>
</dbReference>
<dbReference type="Gene3D" id="3.40.190.10">
    <property type="entry name" value="Periplasmic binding protein-like II"/>
    <property type="match status" value="1"/>
</dbReference>
<gene>
    <name evidence="6" type="ORF">R1sor_025255</name>
</gene>
<dbReference type="PANTHER" id="PTHR30222">
    <property type="entry name" value="SPERMIDINE/PUTRESCINE-BINDING PERIPLASMIC PROTEIN"/>
    <property type="match status" value="1"/>
</dbReference>
<proteinExistence type="predicted"/>
<keyword evidence="7" id="KW-1185">Reference proteome</keyword>
<organism evidence="6 7">
    <name type="scientific">Riccia sorocarpa</name>
    <dbReference type="NCBI Taxonomy" id="122646"/>
    <lineage>
        <taxon>Eukaryota</taxon>
        <taxon>Viridiplantae</taxon>
        <taxon>Streptophyta</taxon>
        <taxon>Embryophyta</taxon>
        <taxon>Marchantiophyta</taxon>
        <taxon>Marchantiopsida</taxon>
        <taxon>Marchantiidae</taxon>
        <taxon>Marchantiales</taxon>
        <taxon>Ricciaceae</taxon>
        <taxon>Riccia</taxon>
    </lineage>
</organism>
<evidence type="ECO:0000313" key="7">
    <source>
        <dbReference type="Proteomes" id="UP001633002"/>
    </source>
</evidence>
<dbReference type="EMBL" id="JBJQOH010000008">
    <property type="protein sequence ID" value="KAL3675307.1"/>
    <property type="molecule type" value="Genomic_DNA"/>
</dbReference>
<comment type="subcellular location">
    <subcellularLocation>
        <location evidence="1">Periplasm</location>
    </subcellularLocation>
</comment>
<dbReference type="PRINTS" id="PR00909">
    <property type="entry name" value="SPERMDNBNDNG"/>
</dbReference>
<evidence type="ECO:0000256" key="2">
    <source>
        <dbReference type="ARBA" id="ARBA00022448"/>
    </source>
</evidence>
<sequence length="642" mass="70553">MSMAVVLQLPLSAVPWSSSLQMKSTRSWKMSPTCRTLSGELISSPMCLQFGNFGSCKEASPHVGTGLVMRSSASWEGVAETEHFQMLATDSENTLSCPVESVSLRGKRTEKKSLLAKLIRNLQLFGVLVALGMVLCRAIGQIKKGGELTAAYTPEAEEAGYQRTADDAVFLDSEVDREAEKVQPSRILSDGMSWVIVHLILYTMIGVALAAEIDGSDEEVEREYEDWVATPYAITVPLRLVGLRGSVPPSWLKDFTRSQGKRVKLVAEFQGSLQSIFTELSTALTRGQQLTPKSALAADLVSVGDSWLDKAISRGLITPIDNVEKYEWFQRLGKKWQAFLRRNKSGDVDPDGKVYAVPYRWGSVMIAYNKKKFKQHGIPPIEDWEDLWRPELAGKISMISSPRDVIGATLKSLGASYNVRDFETDVPGGREAVKDKFTKLQQQVRLFDSVLYLKTLGAGEVWVAVGWSGDVVPFGKRTSNISVVTPRSGTSLWADLWAIPATPERSTKVGGRIRGPSPLVPQWLDFCLQFARANSFKGDVIVGASPLALAESSTTETSSSGSAGRGQELGLEKAQFVPTDLPKNSHEVSRKNEFLEPLSPAALEDFKWLLSTSSELSRTNSVVKKFQNIFSSRTARDSQSPL</sequence>
<feature type="signal peptide" evidence="5">
    <location>
        <begin position="1"/>
        <end position="19"/>
    </location>
</feature>
<evidence type="ECO:0000256" key="3">
    <source>
        <dbReference type="ARBA" id="ARBA00022729"/>
    </source>
</evidence>
<accession>A0ABD3GAU7</accession>
<dbReference type="CDD" id="cd13661">
    <property type="entry name" value="PBP2_PotD_PotF_like_1"/>
    <property type="match status" value="1"/>
</dbReference>
<comment type="caution">
    <text evidence="6">The sequence shown here is derived from an EMBL/GenBank/DDBJ whole genome shotgun (WGS) entry which is preliminary data.</text>
</comment>
<evidence type="ECO:0000256" key="5">
    <source>
        <dbReference type="SAM" id="SignalP"/>
    </source>
</evidence>
<dbReference type="InterPro" id="IPR001188">
    <property type="entry name" value="Sperm_putr-bd"/>
</dbReference>
<dbReference type="PANTHER" id="PTHR30222:SF17">
    <property type="entry name" value="SPERMIDINE_PUTRESCINE-BINDING PERIPLASMIC PROTEIN"/>
    <property type="match status" value="1"/>
</dbReference>
<dbReference type="Pfam" id="PF13343">
    <property type="entry name" value="SBP_bac_6"/>
    <property type="match status" value="1"/>
</dbReference>
<protein>
    <submittedName>
        <fullName evidence="6">Uncharacterized protein</fullName>
    </submittedName>
</protein>
<feature type="chain" id="PRO_5044838305" evidence="5">
    <location>
        <begin position="20"/>
        <end position="642"/>
    </location>
</feature>
<keyword evidence="4" id="KW-0574">Periplasm</keyword>
<name>A0ABD3GAU7_9MARC</name>
<evidence type="ECO:0000256" key="4">
    <source>
        <dbReference type="ARBA" id="ARBA00022764"/>
    </source>
</evidence>
<evidence type="ECO:0000313" key="6">
    <source>
        <dbReference type="EMBL" id="KAL3675307.1"/>
    </source>
</evidence>
<keyword evidence="3 5" id="KW-0732">Signal</keyword>
<keyword evidence="2" id="KW-0813">Transport</keyword>
<dbReference type="Proteomes" id="UP001633002">
    <property type="component" value="Unassembled WGS sequence"/>
</dbReference>
<dbReference type="AlphaFoldDB" id="A0ABD3GAU7"/>
<evidence type="ECO:0000256" key="1">
    <source>
        <dbReference type="ARBA" id="ARBA00004418"/>
    </source>
</evidence>
<reference evidence="6 7" key="1">
    <citation type="submission" date="2024-09" db="EMBL/GenBank/DDBJ databases">
        <title>Chromosome-scale assembly of Riccia sorocarpa.</title>
        <authorList>
            <person name="Paukszto L."/>
        </authorList>
    </citation>
    <scope>NUCLEOTIDE SEQUENCE [LARGE SCALE GENOMIC DNA]</scope>
    <source>
        <strain evidence="6">LP-2024</strain>
        <tissue evidence="6">Aerial parts of the thallus</tissue>
    </source>
</reference>